<reference evidence="1" key="1">
    <citation type="submission" date="2022-06" db="EMBL/GenBank/DDBJ databases">
        <authorList>
            <person name="Berger JAMES D."/>
            <person name="Berger JAMES D."/>
        </authorList>
    </citation>
    <scope>NUCLEOTIDE SEQUENCE [LARGE SCALE GENOMIC DNA]</scope>
</reference>
<accession>A0AA85J7S4</accession>
<evidence type="ECO:0000313" key="2">
    <source>
        <dbReference type="WBParaSite" id="TREG1_18350.1"/>
    </source>
</evidence>
<keyword evidence="1" id="KW-1185">Reference proteome</keyword>
<proteinExistence type="predicted"/>
<sequence>MMHFGNKSRECESELGINADMKNNNNKLLDTIKYNIDKLAASSSNILKLIKQYDKKMTVIMSIGYNSLQLLLTSSEFVETANNWLVNTRNNLKLLIRKNRELKLNIAGCIEKIHETQTKHAAICEEIEYWKFMCTLNQMDLYEVNSIFYDRQLWNESRQYDSYWNSEYAGTYSNDMYRIFHCIETNSIEDALDIVKSIETPDTEDLSTHATLIEKVAKRFYEEELYAHCLNLLNQVLKYRRTVYGDEHLIISTTLVCLALAYNGLGDHIKAPEVVYEALSIFVKQQINNPKMKSTLARQYYFIGQMFVKWSFPKEGVKLMQLAVNILNCLLPKEENQWLDIVIHISRICNDNGYPDDAMALSTEIVDYFNEKQHSLQSERRHTIYEIAFAHQLAMCSNQAINLSDYRMPEPVQMSLRHKNALQEIVIAFADRYEFKAAQIVESYLNTCSKSLLCLGDVSSPTYKHSLSVSSSPKANRLARTVQPKLINTLKGSEPEKKGITVYGGCRI</sequence>
<dbReference type="Proteomes" id="UP000050795">
    <property type="component" value="Unassembled WGS sequence"/>
</dbReference>
<dbReference type="AlphaFoldDB" id="A0AA85J7S4"/>
<dbReference type="SUPFAM" id="SSF48452">
    <property type="entry name" value="TPR-like"/>
    <property type="match status" value="1"/>
</dbReference>
<protein>
    <submittedName>
        <fullName evidence="2">Uncharacterized protein</fullName>
    </submittedName>
</protein>
<evidence type="ECO:0000313" key="1">
    <source>
        <dbReference type="Proteomes" id="UP000050795"/>
    </source>
</evidence>
<name>A0AA85J7S4_TRIRE</name>
<reference evidence="2" key="2">
    <citation type="submission" date="2023-11" db="UniProtKB">
        <authorList>
            <consortium name="WormBaseParasite"/>
        </authorList>
    </citation>
    <scope>IDENTIFICATION</scope>
</reference>
<dbReference type="InterPro" id="IPR011990">
    <property type="entry name" value="TPR-like_helical_dom_sf"/>
</dbReference>
<dbReference type="WBParaSite" id="TREG1_18350.1">
    <property type="protein sequence ID" value="TREG1_18350.1"/>
    <property type="gene ID" value="TREG1_18350"/>
</dbReference>
<dbReference type="Gene3D" id="1.25.40.10">
    <property type="entry name" value="Tetratricopeptide repeat domain"/>
    <property type="match status" value="1"/>
</dbReference>
<organism evidence="1 2">
    <name type="scientific">Trichobilharzia regenti</name>
    <name type="common">Nasal bird schistosome</name>
    <dbReference type="NCBI Taxonomy" id="157069"/>
    <lineage>
        <taxon>Eukaryota</taxon>
        <taxon>Metazoa</taxon>
        <taxon>Spiralia</taxon>
        <taxon>Lophotrochozoa</taxon>
        <taxon>Platyhelminthes</taxon>
        <taxon>Trematoda</taxon>
        <taxon>Digenea</taxon>
        <taxon>Strigeidida</taxon>
        <taxon>Schistosomatoidea</taxon>
        <taxon>Schistosomatidae</taxon>
        <taxon>Trichobilharzia</taxon>
    </lineage>
</organism>